<name>A0A1M6ESA0_9CLOT</name>
<reference evidence="2 3" key="1">
    <citation type="submission" date="2016-11" db="EMBL/GenBank/DDBJ databases">
        <authorList>
            <person name="Jaros S."/>
            <person name="Januszkiewicz K."/>
            <person name="Wedrychowicz H."/>
        </authorList>
    </citation>
    <scope>NUCLEOTIDE SEQUENCE [LARGE SCALE GENOMIC DNA]</scope>
    <source>
        <strain evidence="2 3">DSM 21758</strain>
    </source>
</reference>
<keyword evidence="1" id="KW-0472">Membrane</keyword>
<keyword evidence="1" id="KW-0812">Transmembrane</keyword>
<sequence>MKEWRVGRFTLALSLIVLGISLLTLLFKDNYIISIVVKLWPAIIIILGIEILVSSFLSKDKMKFDVVSIVFTIIISILVMVGGLINKFGNLNGTGFWIDNFSNSKTIQQEVTLKAINELTLNNSYSGDIEVTTWDGNEAIITEITRCRYNDEKVVEDNKKNFISVTEGSNSTINTNNIRNMDFVTEKTDLKVKLPKKVKLNVKASYGNITLTAIDGIVNYEIRNGNVSIDGVNGKLFGDNRYGNTKVNNVLSDINITSKNGHIDIKDVKGNLKAINDYGRINCENISGNIDVEDKNGNIIIKNVSGTSNISSNYGSMELENLKSGAKIDSKNGKINLVYKEILNGNININSNYGNVNLNLLKGQEGIFNCETNYGSIKTSLPLNIINEDKKNKKQITGKLGDLANRFDIQCKNGDILISE</sequence>
<keyword evidence="3" id="KW-1185">Reference proteome</keyword>
<organism evidence="2 3">
    <name type="scientific">Clostridium cavendishii DSM 21758</name>
    <dbReference type="NCBI Taxonomy" id="1121302"/>
    <lineage>
        <taxon>Bacteria</taxon>
        <taxon>Bacillati</taxon>
        <taxon>Bacillota</taxon>
        <taxon>Clostridia</taxon>
        <taxon>Eubacteriales</taxon>
        <taxon>Clostridiaceae</taxon>
        <taxon>Clostridium</taxon>
    </lineage>
</organism>
<feature type="transmembrane region" description="Helical" evidence="1">
    <location>
        <begin position="39"/>
        <end position="57"/>
    </location>
</feature>
<feature type="transmembrane region" description="Helical" evidence="1">
    <location>
        <begin position="64"/>
        <end position="85"/>
    </location>
</feature>
<evidence type="ECO:0000313" key="3">
    <source>
        <dbReference type="Proteomes" id="UP000184310"/>
    </source>
</evidence>
<accession>A0A1M6ESA0</accession>
<protein>
    <submittedName>
        <fullName evidence="2">DUF4097 and DUF4098 domain-containing protein YvlB</fullName>
    </submittedName>
</protein>
<dbReference type="EMBL" id="FQZB01000005">
    <property type="protein sequence ID" value="SHI88342.1"/>
    <property type="molecule type" value="Genomic_DNA"/>
</dbReference>
<keyword evidence="1" id="KW-1133">Transmembrane helix</keyword>
<feature type="transmembrane region" description="Helical" evidence="1">
    <location>
        <begin position="9"/>
        <end position="27"/>
    </location>
</feature>
<evidence type="ECO:0000256" key="1">
    <source>
        <dbReference type="SAM" id="Phobius"/>
    </source>
</evidence>
<evidence type="ECO:0000313" key="2">
    <source>
        <dbReference type="EMBL" id="SHI88342.1"/>
    </source>
</evidence>
<gene>
    <name evidence="2" type="ORF">SAMN02745163_00931</name>
</gene>
<dbReference type="OrthoDB" id="2064938at2"/>
<dbReference type="AlphaFoldDB" id="A0A1M6ESA0"/>
<dbReference type="Proteomes" id="UP000184310">
    <property type="component" value="Unassembled WGS sequence"/>
</dbReference>
<proteinExistence type="predicted"/>
<dbReference type="RefSeq" id="WP_072985506.1">
    <property type="nucleotide sequence ID" value="NZ_FQZB01000005.1"/>
</dbReference>
<dbReference type="STRING" id="1121302.SAMN02745163_00931"/>